<reference evidence="1" key="1">
    <citation type="submission" date="2019-08" db="EMBL/GenBank/DDBJ databases">
        <authorList>
            <person name="Kucharzyk K."/>
            <person name="Murdoch R.W."/>
            <person name="Higgins S."/>
            <person name="Loffler F."/>
        </authorList>
    </citation>
    <scope>NUCLEOTIDE SEQUENCE</scope>
</reference>
<proteinExistence type="predicted"/>
<accession>A0A645HUT3</accession>
<dbReference type="EMBL" id="VSSQ01100023">
    <property type="protein sequence ID" value="MPN42336.1"/>
    <property type="molecule type" value="Genomic_DNA"/>
</dbReference>
<comment type="caution">
    <text evidence="1">The sequence shown here is derived from an EMBL/GenBank/DDBJ whole genome shotgun (WGS) entry which is preliminary data.</text>
</comment>
<name>A0A645HUT3_9ZZZZ</name>
<sequence length="74" mass="8146">MITYSGSGKSGTNTVTDSAVSIVPEGAEVVVRWEARNGHSSDYRTVNGKRVTNANRVAYLTANRDHDLVIHWTR</sequence>
<evidence type="ECO:0000313" key="1">
    <source>
        <dbReference type="EMBL" id="MPN42336.1"/>
    </source>
</evidence>
<dbReference type="AlphaFoldDB" id="A0A645HUT3"/>
<protein>
    <submittedName>
        <fullName evidence="1">Uncharacterized protein</fullName>
    </submittedName>
</protein>
<gene>
    <name evidence="1" type="ORF">SDC9_189893</name>
</gene>
<organism evidence="1">
    <name type="scientific">bioreactor metagenome</name>
    <dbReference type="NCBI Taxonomy" id="1076179"/>
    <lineage>
        <taxon>unclassified sequences</taxon>
        <taxon>metagenomes</taxon>
        <taxon>ecological metagenomes</taxon>
    </lineage>
</organism>